<evidence type="ECO:0000256" key="8">
    <source>
        <dbReference type="ARBA" id="ARBA00048988"/>
    </source>
</evidence>
<evidence type="ECO:0000256" key="5">
    <source>
        <dbReference type="ARBA" id="ARBA00023235"/>
    </source>
</evidence>
<dbReference type="InterPro" id="IPR000212">
    <property type="entry name" value="DNA_helicase_UvrD/REP"/>
</dbReference>
<evidence type="ECO:0000313" key="13">
    <source>
        <dbReference type="Proteomes" id="UP001500325"/>
    </source>
</evidence>
<dbReference type="Gene3D" id="3.40.50.300">
    <property type="entry name" value="P-loop containing nucleotide triphosphate hydrolases"/>
    <property type="match status" value="2"/>
</dbReference>
<protein>
    <recommendedName>
        <fullName evidence="7">DNA 3'-5' helicase</fullName>
        <ecNumber evidence="7">5.6.2.4</ecNumber>
    </recommendedName>
</protein>
<keyword evidence="2 9" id="KW-0378">Hydrolase</keyword>
<keyword evidence="1 9" id="KW-0547">Nucleotide-binding</keyword>
<sequence length="749" mass="81263">MPTLIMAKWPKKLDGSVRSKAMAFLQKLSADDTTTGLHVEPIQGATDPRVRTGRVDDFWRAVMFRLDGEGERHYVIHGVWPHDEAIAVAERVRLKVNPINGLPQIEATPAPSPEQAAAQPEPVSPDPADTTPPRPATPAPEDVPPIEPVVEATAPRKPLLVRRGRTRAELVERLGLPEDIADGALAATDEDAVLALAQRHEGWIGLLLVDLTSTDSIDDIYDKLQLDAPAPAAGTDDENLLESLRKPAAAAQFAFIDDQDELRRVIEDGDFGAWRVFLHPEQRRYVDRTYSGPFRLSGGAGTGKTVVLVHRARHLARRNPQARIVLTTFTTNLADALRESLAQLNPRVPQAAKLGDPGVFIAGVDALAAAVIRGAGSGIAGAVSAVLGEERSSPNGRVPGTRWRAVLDTAGTDLAPEIANENFLATEYSLIVLPNSVQNEAGYLRVRRPGRGLALDRAKRAAVWSLVSAYRAQNRIDGTLDFGEAAAVAAAHLRETGPLADHVLVDEGQDLSPAHWQLLRALAVDGADDLFLAEDSHQRIYGPRTVLGRYGIKIVGRSRRLTLNYRTTAQNLHYAMSILDGGSYVDLEEEPEATGYRSARTGPKPSIDPVTSLTGELNTIAARIKGWLAEETTPETIAVMVQDRFQRERVVTGLAERGVPVRAVDREQPPKGKPLVMTMHRAKGMEFTKVVLASVAQHTDAETARLAGLDETGRQDAELRSRSLIYVAATRARDELSVIQRSSSSAART</sequence>
<accession>A0ABP8W8I9</accession>
<evidence type="ECO:0000256" key="3">
    <source>
        <dbReference type="ARBA" id="ARBA00022806"/>
    </source>
</evidence>
<feature type="compositionally biased region" description="Pro residues" evidence="10">
    <location>
        <begin position="122"/>
        <end position="146"/>
    </location>
</feature>
<keyword evidence="5" id="KW-0413">Isomerase</keyword>
<evidence type="ECO:0000256" key="7">
    <source>
        <dbReference type="ARBA" id="ARBA00034808"/>
    </source>
</evidence>
<gene>
    <name evidence="12" type="ORF">GCM10023215_15520</name>
</gene>
<evidence type="ECO:0000256" key="9">
    <source>
        <dbReference type="PROSITE-ProRule" id="PRU00560"/>
    </source>
</evidence>
<dbReference type="Pfam" id="PF00580">
    <property type="entry name" value="UvrD-helicase"/>
    <property type="match status" value="1"/>
</dbReference>
<comment type="catalytic activity">
    <reaction evidence="6">
        <text>Couples ATP hydrolysis with the unwinding of duplex DNA by translocating in the 3'-5' direction.</text>
        <dbReference type="EC" id="5.6.2.4"/>
    </reaction>
</comment>
<keyword evidence="13" id="KW-1185">Reference proteome</keyword>
<dbReference type="PROSITE" id="PS51198">
    <property type="entry name" value="UVRD_HELICASE_ATP_BIND"/>
    <property type="match status" value="1"/>
</dbReference>
<comment type="catalytic activity">
    <reaction evidence="8">
        <text>ATP + H2O = ADP + phosphate + H(+)</text>
        <dbReference type="Rhea" id="RHEA:13065"/>
        <dbReference type="ChEBI" id="CHEBI:15377"/>
        <dbReference type="ChEBI" id="CHEBI:15378"/>
        <dbReference type="ChEBI" id="CHEBI:30616"/>
        <dbReference type="ChEBI" id="CHEBI:43474"/>
        <dbReference type="ChEBI" id="CHEBI:456216"/>
        <dbReference type="EC" id="5.6.2.4"/>
    </reaction>
</comment>
<organism evidence="12 13">
    <name type="scientific">Pseudonocardia yuanmonensis</name>
    <dbReference type="NCBI Taxonomy" id="1095914"/>
    <lineage>
        <taxon>Bacteria</taxon>
        <taxon>Bacillati</taxon>
        <taxon>Actinomycetota</taxon>
        <taxon>Actinomycetes</taxon>
        <taxon>Pseudonocardiales</taxon>
        <taxon>Pseudonocardiaceae</taxon>
        <taxon>Pseudonocardia</taxon>
    </lineage>
</organism>
<feature type="domain" description="UvrD-like helicase ATP-binding" evidence="11">
    <location>
        <begin position="277"/>
        <end position="599"/>
    </location>
</feature>
<comment type="caution">
    <text evidence="12">The sequence shown here is derived from an EMBL/GenBank/DDBJ whole genome shotgun (WGS) entry which is preliminary data.</text>
</comment>
<reference evidence="13" key="1">
    <citation type="journal article" date="2019" name="Int. J. Syst. Evol. Microbiol.">
        <title>The Global Catalogue of Microorganisms (GCM) 10K type strain sequencing project: providing services to taxonomists for standard genome sequencing and annotation.</title>
        <authorList>
            <consortium name="The Broad Institute Genomics Platform"/>
            <consortium name="The Broad Institute Genome Sequencing Center for Infectious Disease"/>
            <person name="Wu L."/>
            <person name="Ma J."/>
        </authorList>
    </citation>
    <scope>NUCLEOTIDE SEQUENCE [LARGE SCALE GENOMIC DNA]</scope>
    <source>
        <strain evidence="13">JCM 18055</strain>
    </source>
</reference>
<evidence type="ECO:0000256" key="10">
    <source>
        <dbReference type="SAM" id="MobiDB-lite"/>
    </source>
</evidence>
<dbReference type="SUPFAM" id="SSF52540">
    <property type="entry name" value="P-loop containing nucleoside triphosphate hydrolases"/>
    <property type="match status" value="1"/>
</dbReference>
<evidence type="ECO:0000256" key="1">
    <source>
        <dbReference type="ARBA" id="ARBA00022741"/>
    </source>
</evidence>
<evidence type="ECO:0000256" key="4">
    <source>
        <dbReference type="ARBA" id="ARBA00022840"/>
    </source>
</evidence>
<evidence type="ECO:0000256" key="2">
    <source>
        <dbReference type="ARBA" id="ARBA00022801"/>
    </source>
</evidence>
<dbReference type="GO" id="GO:0004527">
    <property type="term" value="F:exonuclease activity"/>
    <property type="evidence" value="ECO:0007669"/>
    <property type="project" value="UniProtKB-KW"/>
</dbReference>
<dbReference type="InterPro" id="IPR014016">
    <property type="entry name" value="UvrD-like_ATP-bd"/>
</dbReference>
<evidence type="ECO:0000313" key="12">
    <source>
        <dbReference type="EMBL" id="GAA4682419.1"/>
    </source>
</evidence>
<evidence type="ECO:0000256" key="6">
    <source>
        <dbReference type="ARBA" id="ARBA00034617"/>
    </source>
</evidence>
<feature type="binding site" evidence="9">
    <location>
        <begin position="298"/>
        <end position="305"/>
    </location>
    <ligand>
        <name>ATP</name>
        <dbReference type="ChEBI" id="CHEBI:30616"/>
    </ligand>
</feature>
<dbReference type="RefSeq" id="WP_345379352.1">
    <property type="nucleotide sequence ID" value="NZ_BAABIC010000004.1"/>
</dbReference>
<proteinExistence type="predicted"/>
<evidence type="ECO:0000259" key="11">
    <source>
        <dbReference type="PROSITE" id="PS51198"/>
    </source>
</evidence>
<dbReference type="PANTHER" id="PTHR11070">
    <property type="entry name" value="UVRD / RECB / PCRA DNA HELICASE FAMILY MEMBER"/>
    <property type="match status" value="1"/>
</dbReference>
<keyword evidence="3 9" id="KW-0347">Helicase</keyword>
<keyword evidence="12" id="KW-0540">Nuclease</keyword>
<dbReference type="InterPro" id="IPR014017">
    <property type="entry name" value="DNA_helicase_UvrD-like_C"/>
</dbReference>
<keyword evidence="12" id="KW-0269">Exonuclease</keyword>
<keyword evidence="4 9" id="KW-0067">ATP-binding</keyword>
<feature type="region of interest" description="Disordered" evidence="10">
    <location>
        <begin position="104"/>
        <end position="146"/>
    </location>
</feature>
<dbReference type="EC" id="5.6.2.4" evidence="7"/>
<dbReference type="Proteomes" id="UP001500325">
    <property type="component" value="Unassembled WGS sequence"/>
</dbReference>
<name>A0ABP8W8I9_9PSEU</name>
<dbReference type="Pfam" id="PF13361">
    <property type="entry name" value="UvrD_C"/>
    <property type="match status" value="1"/>
</dbReference>
<dbReference type="InterPro" id="IPR027417">
    <property type="entry name" value="P-loop_NTPase"/>
</dbReference>
<dbReference type="EMBL" id="BAABIC010000004">
    <property type="protein sequence ID" value="GAA4682419.1"/>
    <property type="molecule type" value="Genomic_DNA"/>
</dbReference>
<dbReference type="PANTHER" id="PTHR11070:SF45">
    <property type="entry name" value="DNA 3'-5' HELICASE"/>
    <property type="match status" value="1"/>
</dbReference>